<name>A0A7U9DYL0_STRLI</name>
<sequence>MTGPRPGAAKNDGRLSVPRRPPVGTEPVNNASTRDWT</sequence>
<organism evidence="2 3">
    <name type="scientific">Streptomyces lividans 1326</name>
    <dbReference type="NCBI Taxonomy" id="1200984"/>
    <lineage>
        <taxon>Bacteria</taxon>
        <taxon>Bacillati</taxon>
        <taxon>Actinomycetota</taxon>
        <taxon>Actinomycetes</taxon>
        <taxon>Kitasatosporales</taxon>
        <taxon>Streptomycetaceae</taxon>
        <taxon>Streptomyces</taxon>
    </lineage>
</organism>
<dbReference type="AlphaFoldDB" id="A0A7U9DYL0"/>
<dbReference type="Proteomes" id="UP000014062">
    <property type="component" value="Chromosome"/>
</dbReference>
<dbReference type="EMBL" id="CM001889">
    <property type="protein sequence ID" value="EOY52549.1"/>
    <property type="molecule type" value="Genomic_DNA"/>
</dbReference>
<reference evidence="3" key="1">
    <citation type="journal article" date="2013" name="Genome Biol. Evol.">
        <title>The genome sequence of Streptomyces lividans 66 reveals a novel tRNA-dependent peptide biosynthetic system within a metal-related genomic island.</title>
        <authorList>
            <person name="Cruz-Morales P."/>
            <person name="Vijgenboom E."/>
            <person name="Iruegas-Bocardo F."/>
            <person name="Girard G."/>
            <person name="Yanez-Guerra L.A."/>
            <person name="Ramos-Aboites H.E."/>
            <person name="Pernodet J.L."/>
            <person name="Anne J."/>
            <person name="van Wezel G.P."/>
            <person name="Barona-Gomez F."/>
        </authorList>
    </citation>
    <scope>NUCLEOTIDE SEQUENCE [LARGE SCALE GENOMIC DNA]</scope>
    <source>
        <strain evidence="3">1326</strain>
    </source>
</reference>
<accession>A0A7U9DYL0</accession>
<gene>
    <name evidence="2" type="ORF">SLI_7850</name>
</gene>
<evidence type="ECO:0000313" key="2">
    <source>
        <dbReference type="EMBL" id="EOY52549.1"/>
    </source>
</evidence>
<feature type="compositionally biased region" description="Polar residues" evidence="1">
    <location>
        <begin position="27"/>
        <end position="37"/>
    </location>
</feature>
<protein>
    <submittedName>
        <fullName evidence="2">Uncharacterized protein</fullName>
    </submittedName>
</protein>
<proteinExistence type="predicted"/>
<feature type="region of interest" description="Disordered" evidence="1">
    <location>
        <begin position="1"/>
        <end position="37"/>
    </location>
</feature>
<evidence type="ECO:0000313" key="3">
    <source>
        <dbReference type="Proteomes" id="UP000014062"/>
    </source>
</evidence>
<evidence type="ECO:0000256" key="1">
    <source>
        <dbReference type="SAM" id="MobiDB-lite"/>
    </source>
</evidence>